<gene>
    <name evidence="7" type="ORF">X474_13965</name>
</gene>
<name>A0A0D2JUV5_9BACT</name>
<dbReference type="OrthoDB" id="5410204at2"/>
<comment type="caution">
    <text evidence="7">The sequence shown here is derived from an EMBL/GenBank/DDBJ whole genome shotgun (WGS) entry which is preliminary data.</text>
</comment>
<keyword evidence="8" id="KW-1185">Reference proteome</keyword>
<evidence type="ECO:0000256" key="4">
    <source>
        <dbReference type="SAM" id="MobiDB-lite"/>
    </source>
</evidence>
<dbReference type="Pfam" id="PF00015">
    <property type="entry name" value="MCPsignal"/>
    <property type="match status" value="1"/>
</dbReference>
<evidence type="ECO:0000259" key="6">
    <source>
        <dbReference type="PROSITE" id="PS50111"/>
    </source>
</evidence>
<dbReference type="PROSITE" id="PS50111">
    <property type="entry name" value="CHEMOTAXIS_TRANSDUC_2"/>
    <property type="match status" value="1"/>
</dbReference>
<dbReference type="PANTHER" id="PTHR43531">
    <property type="entry name" value="PROTEIN ICFG"/>
    <property type="match status" value="1"/>
</dbReference>
<comment type="similarity">
    <text evidence="2">Belongs to the methyl-accepting chemotaxis (MCP) protein family.</text>
</comment>
<accession>A0A0D2JUV5</accession>
<dbReference type="Pfam" id="PF12729">
    <property type="entry name" value="4HB_MCP_1"/>
    <property type="match status" value="1"/>
</dbReference>
<dbReference type="SMART" id="SM00283">
    <property type="entry name" value="MA"/>
    <property type="match status" value="1"/>
</dbReference>
<feature type="compositionally biased region" description="Basic and acidic residues" evidence="4">
    <location>
        <begin position="602"/>
        <end position="621"/>
    </location>
</feature>
<keyword evidence="5" id="KW-0472">Membrane</keyword>
<dbReference type="STRING" id="1429043.X474_13965"/>
<evidence type="ECO:0000256" key="2">
    <source>
        <dbReference type="ARBA" id="ARBA00029447"/>
    </source>
</evidence>
<keyword evidence="1" id="KW-0145">Chemotaxis</keyword>
<dbReference type="InterPro" id="IPR051310">
    <property type="entry name" value="MCP_chemotaxis"/>
</dbReference>
<dbReference type="RefSeq" id="WP_052515159.1">
    <property type="nucleotide sequence ID" value="NZ_AZAC01000016.1"/>
</dbReference>
<dbReference type="CDD" id="cd11386">
    <property type="entry name" value="MCP_signal"/>
    <property type="match status" value="1"/>
</dbReference>
<evidence type="ECO:0000256" key="5">
    <source>
        <dbReference type="SAM" id="Phobius"/>
    </source>
</evidence>
<dbReference type="PANTHER" id="PTHR43531:SF11">
    <property type="entry name" value="METHYL-ACCEPTING CHEMOTAXIS PROTEIN 3"/>
    <property type="match status" value="1"/>
</dbReference>
<dbReference type="GO" id="GO:0007165">
    <property type="term" value="P:signal transduction"/>
    <property type="evidence" value="ECO:0007669"/>
    <property type="project" value="UniProtKB-KW"/>
</dbReference>
<feature type="transmembrane region" description="Helical" evidence="5">
    <location>
        <begin position="12"/>
        <end position="31"/>
    </location>
</feature>
<feature type="domain" description="Methyl-accepting transducer" evidence="6">
    <location>
        <begin position="353"/>
        <end position="582"/>
    </location>
</feature>
<dbReference type="GO" id="GO:0004888">
    <property type="term" value="F:transmembrane signaling receptor activity"/>
    <property type="evidence" value="ECO:0007669"/>
    <property type="project" value="TreeGrafter"/>
</dbReference>
<feature type="region of interest" description="Disordered" evidence="4">
    <location>
        <begin position="372"/>
        <end position="413"/>
    </location>
</feature>
<dbReference type="InterPro" id="IPR024478">
    <property type="entry name" value="HlyB_4HB_MCP"/>
</dbReference>
<feature type="compositionally biased region" description="Basic and acidic residues" evidence="4">
    <location>
        <begin position="629"/>
        <end position="638"/>
    </location>
</feature>
<dbReference type="SUPFAM" id="SSF58104">
    <property type="entry name" value="Methyl-accepting chemotaxis protein (MCP) signaling domain"/>
    <property type="match status" value="1"/>
</dbReference>
<keyword evidence="3" id="KW-0807">Transducer</keyword>
<dbReference type="GO" id="GO:0005886">
    <property type="term" value="C:plasma membrane"/>
    <property type="evidence" value="ECO:0007669"/>
    <property type="project" value="TreeGrafter"/>
</dbReference>
<dbReference type="Proteomes" id="UP000032233">
    <property type="component" value="Unassembled WGS sequence"/>
</dbReference>
<dbReference type="GO" id="GO:0006935">
    <property type="term" value="P:chemotaxis"/>
    <property type="evidence" value="ECO:0007669"/>
    <property type="project" value="UniProtKB-KW"/>
</dbReference>
<feature type="region of interest" description="Disordered" evidence="4">
    <location>
        <begin position="601"/>
        <end position="638"/>
    </location>
</feature>
<dbReference type="AlphaFoldDB" id="A0A0D2JUV5"/>
<dbReference type="EMBL" id="AZAC01000016">
    <property type="protein sequence ID" value="KIX13325.1"/>
    <property type="molecule type" value="Genomic_DNA"/>
</dbReference>
<sequence>MLKNLKLATKIGVGFGVLIIIILALGSFSLFDMKTVESGTKDMDEKFITGTGMLTDLERYIQRTMLNMRGYGMSKEQKYLKLAKQDLSKVKESLNKLHQFALKFPDLAKLKTDIEKMTAQVKIYESIVGDTVRGVDLLKKHRGEMESLVDVYMLNCDNFLVSQIKQMKEQIEAGAAQSALLDRFKKITLVNDVISLANDSHFLNVKAQAFLNPSLLEKAISDFTEVNSKLDTLRALTVHESNIKQIAATREAAAQYKKAMTEYLRNWKEVLAVGDKRDALGLALLASIQSTTQDGTNFLRQMGKANVDSLVSASREMIMWLSVAVIIGLVLAVYLTLSITRPINRIIIGLTEGAVQVAAAAGQVSNSSQSLAQGASEQAASLEETSSSMEEMHSMTRQNADNAKEADGLSRTNNRLVESANNAMNELTRSMEDIAKAGEETSKIVKTIDEISFQTNLLALNAAVEAARAGEAGSGFAVVAEEVRNLAQRAAASAKNTAVLIEETISKTHHGADLVAKTSEAFSEAAASTAKVGDLVAETAAASNEQAQGIDQVNKAISEMDAVTQQNAANAEESAAAAEELSAQAETLQCFVNDLVALVGKKGGDSSKSKESAHPVEEKLYLEASPMRNQKDSEFADF</sequence>
<evidence type="ECO:0000256" key="1">
    <source>
        <dbReference type="ARBA" id="ARBA00022500"/>
    </source>
</evidence>
<protein>
    <submittedName>
        <fullName evidence="7">Methyl-accepting chemotaxis protein</fullName>
    </submittedName>
</protein>
<evidence type="ECO:0000256" key="3">
    <source>
        <dbReference type="PROSITE-ProRule" id="PRU00284"/>
    </source>
</evidence>
<evidence type="ECO:0000313" key="8">
    <source>
        <dbReference type="Proteomes" id="UP000032233"/>
    </source>
</evidence>
<dbReference type="Gene3D" id="1.10.287.950">
    <property type="entry name" value="Methyl-accepting chemotaxis protein"/>
    <property type="match status" value="1"/>
</dbReference>
<keyword evidence="5" id="KW-1133">Transmembrane helix</keyword>
<evidence type="ECO:0000313" key="7">
    <source>
        <dbReference type="EMBL" id="KIX13325.1"/>
    </source>
</evidence>
<keyword evidence="5" id="KW-0812">Transmembrane</keyword>
<dbReference type="InParanoid" id="A0A0D2JUV5"/>
<organism evidence="7 8">
    <name type="scientific">Dethiosulfatarculus sandiegensis</name>
    <dbReference type="NCBI Taxonomy" id="1429043"/>
    <lineage>
        <taxon>Bacteria</taxon>
        <taxon>Pseudomonadati</taxon>
        <taxon>Thermodesulfobacteriota</taxon>
        <taxon>Desulfarculia</taxon>
        <taxon>Desulfarculales</taxon>
        <taxon>Desulfarculaceae</taxon>
        <taxon>Dethiosulfatarculus</taxon>
    </lineage>
</organism>
<reference evidence="7 8" key="1">
    <citation type="submission" date="2013-11" db="EMBL/GenBank/DDBJ databases">
        <title>Metagenomic analysis of a methanogenic consortium involved in long chain n-alkane degradation.</title>
        <authorList>
            <person name="Davidova I.A."/>
            <person name="Callaghan A.V."/>
            <person name="Wawrik B."/>
            <person name="Pruitt S."/>
            <person name="Marks C."/>
            <person name="Duncan K.E."/>
            <person name="Suflita J.M."/>
        </authorList>
    </citation>
    <scope>NUCLEOTIDE SEQUENCE [LARGE SCALE GENOMIC DNA]</scope>
    <source>
        <strain evidence="7 8">SPR</strain>
    </source>
</reference>
<feature type="transmembrane region" description="Helical" evidence="5">
    <location>
        <begin position="317"/>
        <end position="337"/>
    </location>
</feature>
<proteinExistence type="inferred from homology"/>
<dbReference type="InterPro" id="IPR004089">
    <property type="entry name" value="MCPsignal_dom"/>
</dbReference>